<evidence type="ECO:0000313" key="1">
    <source>
        <dbReference type="EMBL" id="KAK3714184.1"/>
    </source>
</evidence>
<accession>A0ACC3ND64</accession>
<dbReference type="Proteomes" id="UP001281147">
    <property type="component" value="Unassembled WGS sequence"/>
</dbReference>
<comment type="caution">
    <text evidence="1">The sequence shown here is derived from an EMBL/GenBank/DDBJ whole genome shotgun (WGS) entry which is preliminary data.</text>
</comment>
<sequence length="181" mass="17812">MHISAAVVLAVAGFATAQSSSSAVAASSSSAPAASSSGSPSGCGDAFDVIIQDCLANYNKQIGDCSDNDWSCLCFQSKNILTCYNNCPDDPNAFGAQQESQQYCQAAQQYGSTTTKAPKGAATAGTAASLATAATTTSSDSNAVHSGFAEASGSAVPAEGAAYALTPAGGILAAIFGLAML</sequence>
<proteinExistence type="predicted"/>
<dbReference type="EMBL" id="JAUTXU010000057">
    <property type="protein sequence ID" value="KAK3714184.1"/>
    <property type="molecule type" value="Genomic_DNA"/>
</dbReference>
<reference evidence="1" key="1">
    <citation type="submission" date="2023-07" db="EMBL/GenBank/DDBJ databases">
        <title>Black Yeasts Isolated from many extreme environments.</title>
        <authorList>
            <person name="Coleine C."/>
            <person name="Stajich J.E."/>
            <person name="Selbmann L."/>
        </authorList>
    </citation>
    <scope>NUCLEOTIDE SEQUENCE</scope>
    <source>
        <strain evidence="1">CCFEE 5714</strain>
    </source>
</reference>
<keyword evidence="2" id="KW-1185">Reference proteome</keyword>
<name>A0ACC3ND64_9PEZI</name>
<evidence type="ECO:0000313" key="2">
    <source>
        <dbReference type="Proteomes" id="UP001281147"/>
    </source>
</evidence>
<organism evidence="1 2">
    <name type="scientific">Vermiconidia calcicola</name>
    <dbReference type="NCBI Taxonomy" id="1690605"/>
    <lineage>
        <taxon>Eukaryota</taxon>
        <taxon>Fungi</taxon>
        <taxon>Dikarya</taxon>
        <taxon>Ascomycota</taxon>
        <taxon>Pezizomycotina</taxon>
        <taxon>Dothideomycetes</taxon>
        <taxon>Dothideomycetidae</taxon>
        <taxon>Mycosphaerellales</taxon>
        <taxon>Extremaceae</taxon>
        <taxon>Vermiconidia</taxon>
    </lineage>
</organism>
<protein>
    <submittedName>
        <fullName evidence="1">Uncharacterized protein</fullName>
    </submittedName>
</protein>
<gene>
    <name evidence="1" type="ORF">LTR37_007986</name>
</gene>